<organism evidence="1 2">
    <name type="scientific">Ornithinibacillus halophilus</name>
    <dbReference type="NCBI Taxonomy" id="930117"/>
    <lineage>
        <taxon>Bacteria</taxon>
        <taxon>Bacillati</taxon>
        <taxon>Bacillota</taxon>
        <taxon>Bacilli</taxon>
        <taxon>Bacillales</taxon>
        <taxon>Bacillaceae</taxon>
        <taxon>Ornithinibacillus</taxon>
    </lineage>
</organism>
<name>A0A1M5CNB4_9BACI</name>
<dbReference type="AlphaFoldDB" id="A0A1M5CNB4"/>
<dbReference type="Pfam" id="PF10720">
    <property type="entry name" value="DUF2515"/>
    <property type="match status" value="1"/>
</dbReference>
<dbReference type="InterPro" id="IPR019658">
    <property type="entry name" value="DUF2515"/>
</dbReference>
<protein>
    <recommendedName>
        <fullName evidence="3">DUF2515 domain-containing protein</fullName>
    </recommendedName>
</protein>
<evidence type="ECO:0000313" key="2">
    <source>
        <dbReference type="Proteomes" id="UP000183988"/>
    </source>
</evidence>
<evidence type="ECO:0000313" key="1">
    <source>
        <dbReference type="EMBL" id="SHF55902.1"/>
    </source>
</evidence>
<dbReference type="EMBL" id="FQVW01000001">
    <property type="protein sequence ID" value="SHF55902.1"/>
    <property type="molecule type" value="Genomic_DNA"/>
</dbReference>
<gene>
    <name evidence="1" type="ORF">SAMN05216225_1001310</name>
</gene>
<keyword evidence="2" id="KW-1185">Reference proteome</keyword>
<reference evidence="1 2" key="1">
    <citation type="submission" date="2016-11" db="EMBL/GenBank/DDBJ databases">
        <authorList>
            <person name="Jaros S."/>
            <person name="Januszkiewicz K."/>
            <person name="Wedrychowicz H."/>
        </authorList>
    </citation>
    <scope>NUCLEOTIDE SEQUENCE [LARGE SCALE GENOMIC DNA]</scope>
    <source>
        <strain evidence="1 2">IBRC-M 10683</strain>
    </source>
</reference>
<sequence length="316" mass="38540">MDLENLHKHYIHYITKETEKHNIDNISRTNAYEKFYIKHPDIKWSLLAGVVSRNAGWNMTDLFLPPFKTMLGKHERQQLFMTYERANWLIFSDAYPQLLIYQLSFELGKPMFQLLEEFNVSQFMINEWNRFWENRNFNRLMIALIINEQNVIQSPVIKQKYFKHRVFLGIPYLLQDFLFMNAVLLPTVGKEIYGEYVHDFTNISKRIDLGKKLAAMLFHENIYHKLLNFIKNHPHTGSRYDYEKHHNLSFPKSPWLRLVYPIITHEDDVRIDWYKIRKVKKKWLLPIRPNIREVKQSFYKKRNLLFAYHHLHRLWK</sequence>
<accession>A0A1M5CNB4</accession>
<proteinExistence type="predicted"/>
<evidence type="ECO:0008006" key="3">
    <source>
        <dbReference type="Google" id="ProtNLM"/>
    </source>
</evidence>
<dbReference type="RefSeq" id="WP_072887286.1">
    <property type="nucleotide sequence ID" value="NZ_FQVW01000001.1"/>
</dbReference>
<dbReference type="STRING" id="930117.SAMN05216225_1001310"/>
<dbReference type="OrthoDB" id="2690514at2"/>
<dbReference type="Proteomes" id="UP000183988">
    <property type="component" value="Unassembled WGS sequence"/>
</dbReference>